<sequence length="838" mass="96470">MASVYSQLFDSTYDKDEGLYKVLFTTPLVEDALQRTIMPNIQRVVEERSQYNQQVFVDLLRYGVTFFNDAIQYQTQTSADTASSADAAYDGDITLQKQDSNTNNTPVRRRQFEDIDDELRAELVANILHTVQTWFLVVYDSIKLFRRDGPSDLLLMLFGEKGPLDSSIIEDLLVRMKWVLRQAIDDISTADDTPDEYLQLPVIKEIILVVASMLRCIFLSLAHNSSSMPIKRLLATFDAVDFTESFNRLLVLTAAEKSTEDGKETFLPPKIRLSAETLVILYSVIGSLAHVERHISSRGKQLSTVAADITTLDNGITPRRSLITNKEYTRDLFQREIGSRIIPILAMEFNYGYSYRPDLLLQQLPSTSFFGWLTGNTFGKSSMYGQYDTQRLVTNFETPECASLSIYGDENDPYIVEVRHILQTKFDRRRYQSNTKEFDDILEMPELLPISLVLFSLSDNPTFVEQLLTPESPITRAIEDLDPMEDRDMGVLEMWLCVVSYVLQYHYRSRHFQLITKLTLYTVAKLCSSRPLPSGIVPATMFGAYRINEFKWKLCHQRSPIVPIDEGSFGIKSALFYTLDVLQNLLRFNLTNKLKLDNFQVAVNVMYQVVTEIKRDTSLELGHYHWDQLRRSIFSTIQFFVKQRLWESSHFINLHQEDNVKAVIEELLVVVDSTLCPRFSYVVEEEDQSMSINYNLVYNILLHYDLIKIADADVLGSSLAASMPRLAHCLHYFEEKIHLTEESKLSGEEKLNMQDYSYDSYQLKEMINGYLLDRDLEVEVPTTPPTYSSKETLKYATGNFELSATDSLQIINFALAPDNKPMSRFFQERAGEDQYRVK</sequence>
<proteinExistence type="predicted"/>
<dbReference type="VEuPathDB" id="FungiDB:DIURU_001531"/>
<keyword evidence="2" id="KW-1185">Reference proteome</keyword>
<gene>
    <name evidence="1" type="ORF">DIURU_001531</name>
</gene>
<protein>
    <submittedName>
        <fullName evidence="1">Uncharacterized protein</fullName>
    </submittedName>
</protein>
<dbReference type="Proteomes" id="UP000449547">
    <property type="component" value="Unassembled WGS sequence"/>
</dbReference>
<organism evidence="1 2">
    <name type="scientific">Diutina rugosa</name>
    <name type="common">Yeast</name>
    <name type="synonym">Candida rugosa</name>
    <dbReference type="NCBI Taxonomy" id="5481"/>
    <lineage>
        <taxon>Eukaryota</taxon>
        <taxon>Fungi</taxon>
        <taxon>Dikarya</taxon>
        <taxon>Ascomycota</taxon>
        <taxon>Saccharomycotina</taxon>
        <taxon>Pichiomycetes</taxon>
        <taxon>Debaryomycetaceae</taxon>
        <taxon>Diutina</taxon>
    </lineage>
</organism>
<dbReference type="EMBL" id="SWFT01000050">
    <property type="protein sequence ID" value="KAA8905103.1"/>
    <property type="molecule type" value="Genomic_DNA"/>
</dbReference>
<evidence type="ECO:0000313" key="1">
    <source>
        <dbReference type="EMBL" id="KAA8905103.1"/>
    </source>
</evidence>
<evidence type="ECO:0000313" key="2">
    <source>
        <dbReference type="Proteomes" id="UP000449547"/>
    </source>
</evidence>
<reference evidence="1 2" key="1">
    <citation type="submission" date="2019-07" db="EMBL/GenBank/DDBJ databases">
        <title>Genome assembly of two rare yeast pathogens: Diutina rugosa and Trichomonascus ciferrii.</title>
        <authorList>
            <person name="Mixao V."/>
            <person name="Saus E."/>
            <person name="Hansen A."/>
            <person name="Lass-Flor C."/>
            <person name="Gabaldon T."/>
        </authorList>
    </citation>
    <scope>NUCLEOTIDE SEQUENCE [LARGE SCALE GENOMIC DNA]</scope>
    <source>
        <strain evidence="1 2">CBS 613</strain>
    </source>
</reference>
<accession>A0A642UTE6</accession>
<dbReference type="OMA" id="QINEYKW"/>
<dbReference type="AlphaFoldDB" id="A0A642UTE6"/>
<comment type="caution">
    <text evidence="1">The sequence shown here is derived from an EMBL/GenBank/DDBJ whole genome shotgun (WGS) entry which is preliminary data.</text>
</comment>
<name>A0A642UTE6_DIURU</name>
<dbReference type="OrthoDB" id="2012278at2759"/>
<dbReference type="RefSeq" id="XP_034013489.1">
    <property type="nucleotide sequence ID" value="XM_034154085.1"/>
</dbReference>
<dbReference type="GeneID" id="54780184"/>